<keyword evidence="4" id="KW-0597">Phosphoprotein</keyword>
<dbReference type="InterPro" id="IPR000719">
    <property type="entry name" value="Prot_kinase_dom"/>
</dbReference>
<reference evidence="21" key="2">
    <citation type="submission" date="2023-04" db="EMBL/GenBank/DDBJ databases">
        <authorList>
            <person name="Bruccoleri R.E."/>
            <person name="Oakeley E.J."/>
            <person name="Faust A.-M."/>
            <person name="Dessus-Babus S."/>
            <person name="Altorfer M."/>
            <person name="Burckhardt D."/>
            <person name="Oertli M."/>
            <person name="Naumann U."/>
            <person name="Petersen F."/>
            <person name="Wong J."/>
        </authorList>
    </citation>
    <scope>NUCLEOTIDE SEQUENCE</scope>
    <source>
        <strain evidence="21">GSM-AAB239-AS_SAM_17_03QT</strain>
        <tissue evidence="21">Leaf</tissue>
    </source>
</reference>
<evidence type="ECO:0000256" key="1">
    <source>
        <dbReference type="ARBA" id="ARBA00004167"/>
    </source>
</evidence>
<evidence type="ECO:0000256" key="18">
    <source>
        <dbReference type="SAM" id="Phobius"/>
    </source>
</evidence>
<dbReference type="GO" id="GO:0005886">
    <property type="term" value="C:plasma membrane"/>
    <property type="evidence" value="ECO:0007669"/>
    <property type="project" value="TreeGrafter"/>
</dbReference>
<evidence type="ECO:0000256" key="16">
    <source>
        <dbReference type="ARBA" id="ARBA00023180"/>
    </source>
</evidence>
<protein>
    <recommendedName>
        <fullName evidence="2">non-specific serine/threonine protein kinase</fullName>
        <ecNumber evidence="2">2.7.11.1</ecNumber>
    </recommendedName>
</protein>
<dbReference type="FunFam" id="1.10.510.10:FF:000044">
    <property type="entry name" value="Putative LRR receptor-like serine/threonine-protein kinase"/>
    <property type="match status" value="1"/>
</dbReference>
<dbReference type="GO" id="GO:0005524">
    <property type="term" value="F:ATP binding"/>
    <property type="evidence" value="ECO:0007669"/>
    <property type="project" value="UniProtKB-KW"/>
</dbReference>
<dbReference type="FunFam" id="2.60.120.430:FF:000002">
    <property type="entry name" value="Leucine-rich repeat receptor-like protein kinase"/>
    <property type="match status" value="1"/>
</dbReference>
<evidence type="ECO:0000313" key="21">
    <source>
        <dbReference type="EMBL" id="KAJ6802159.1"/>
    </source>
</evidence>
<dbReference type="Pfam" id="PF11721">
    <property type="entry name" value="Malectin"/>
    <property type="match status" value="1"/>
</dbReference>
<keyword evidence="9" id="KW-0677">Repeat</keyword>
<keyword evidence="13 18" id="KW-1133">Transmembrane helix</keyword>
<dbReference type="FunFam" id="3.80.10.10:FF:000497">
    <property type="entry name" value="Leucine-rich repeat transmembrane protein kinase"/>
    <property type="match status" value="1"/>
</dbReference>
<dbReference type="Pfam" id="PF13855">
    <property type="entry name" value="LRR_8"/>
    <property type="match status" value="1"/>
</dbReference>
<keyword evidence="15 21" id="KW-0675">Receptor</keyword>
<organism evidence="21 22">
    <name type="scientific">Iris pallida</name>
    <name type="common">Sweet iris</name>
    <dbReference type="NCBI Taxonomy" id="29817"/>
    <lineage>
        <taxon>Eukaryota</taxon>
        <taxon>Viridiplantae</taxon>
        <taxon>Streptophyta</taxon>
        <taxon>Embryophyta</taxon>
        <taxon>Tracheophyta</taxon>
        <taxon>Spermatophyta</taxon>
        <taxon>Magnoliopsida</taxon>
        <taxon>Liliopsida</taxon>
        <taxon>Asparagales</taxon>
        <taxon>Iridaceae</taxon>
        <taxon>Iridoideae</taxon>
        <taxon>Irideae</taxon>
        <taxon>Iris</taxon>
    </lineage>
</organism>
<dbReference type="InterPro" id="IPR021720">
    <property type="entry name" value="Malectin_dom"/>
</dbReference>
<keyword evidence="11 21" id="KW-0418">Kinase</keyword>
<keyword evidence="6" id="KW-0808">Transferase</keyword>
<evidence type="ECO:0000256" key="2">
    <source>
        <dbReference type="ARBA" id="ARBA00012513"/>
    </source>
</evidence>
<evidence type="ECO:0000259" key="20">
    <source>
        <dbReference type="PROSITE" id="PS50011"/>
    </source>
</evidence>
<proteinExistence type="predicted"/>
<evidence type="ECO:0000256" key="6">
    <source>
        <dbReference type="ARBA" id="ARBA00022679"/>
    </source>
</evidence>
<dbReference type="PROSITE" id="PS50011">
    <property type="entry name" value="PROTEIN_KINASE_DOM"/>
    <property type="match status" value="1"/>
</dbReference>
<dbReference type="CDD" id="cd14066">
    <property type="entry name" value="STKc_IRAK"/>
    <property type="match status" value="1"/>
</dbReference>
<dbReference type="SUPFAM" id="SSF52058">
    <property type="entry name" value="L domain-like"/>
    <property type="match status" value="1"/>
</dbReference>
<keyword evidence="14 18" id="KW-0472">Membrane</keyword>
<evidence type="ECO:0000256" key="13">
    <source>
        <dbReference type="ARBA" id="ARBA00022989"/>
    </source>
</evidence>
<feature type="compositionally biased region" description="Low complexity" evidence="17">
    <location>
        <begin position="1030"/>
        <end position="1044"/>
    </location>
</feature>
<evidence type="ECO:0000256" key="3">
    <source>
        <dbReference type="ARBA" id="ARBA00022527"/>
    </source>
</evidence>
<evidence type="ECO:0000256" key="17">
    <source>
        <dbReference type="SAM" id="MobiDB-lite"/>
    </source>
</evidence>
<evidence type="ECO:0000313" key="22">
    <source>
        <dbReference type="Proteomes" id="UP001140949"/>
    </source>
</evidence>
<feature type="transmembrane region" description="Helical" evidence="18">
    <location>
        <begin position="640"/>
        <end position="662"/>
    </location>
</feature>
<evidence type="ECO:0000256" key="8">
    <source>
        <dbReference type="ARBA" id="ARBA00022729"/>
    </source>
</evidence>
<dbReference type="Gene3D" id="3.30.200.20">
    <property type="entry name" value="Phosphorylase Kinase, domain 1"/>
    <property type="match status" value="1"/>
</dbReference>
<dbReference type="GO" id="GO:0004674">
    <property type="term" value="F:protein serine/threonine kinase activity"/>
    <property type="evidence" value="ECO:0007669"/>
    <property type="project" value="UniProtKB-KW"/>
</dbReference>
<keyword evidence="10" id="KW-0547">Nucleotide-binding</keyword>
<dbReference type="FunFam" id="3.30.200.20:FF:000140">
    <property type="entry name" value="Leucine-rich repeat receptor-like protein kinase"/>
    <property type="match status" value="1"/>
</dbReference>
<keyword evidence="12" id="KW-0067">ATP-binding</keyword>
<comment type="caution">
    <text evidence="21">The sequence shown here is derived from an EMBL/GenBank/DDBJ whole genome shotgun (WGS) entry which is preliminary data.</text>
</comment>
<keyword evidence="22" id="KW-1185">Reference proteome</keyword>
<dbReference type="PROSITE" id="PS51450">
    <property type="entry name" value="LRR"/>
    <property type="match status" value="1"/>
</dbReference>
<dbReference type="EC" id="2.7.11.1" evidence="2"/>
<dbReference type="Pfam" id="PF00560">
    <property type="entry name" value="LRR_1"/>
    <property type="match status" value="3"/>
</dbReference>
<evidence type="ECO:0000256" key="9">
    <source>
        <dbReference type="ARBA" id="ARBA00022737"/>
    </source>
</evidence>
<keyword evidence="5" id="KW-0433">Leucine-rich repeat</keyword>
<feature type="chain" id="PRO_5043904172" description="non-specific serine/threonine protein kinase" evidence="19">
    <location>
        <begin position="36"/>
        <end position="1044"/>
    </location>
</feature>
<evidence type="ECO:0000256" key="11">
    <source>
        <dbReference type="ARBA" id="ARBA00022777"/>
    </source>
</evidence>
<keyword evidence="3" id="KW-0723">Serine/threonine-protein kinase</keyword>
<evidence type="ECO:0000256" key="7">
    <source>
        <dbReference type="ARBA" id="ARBA00022692"/>
    </source>
</evidence>
<dbReference type="Pfam" id="PF07714">
    <property type="entry name" value="PK_Tyr_Ser-Thr"/>
    <property type="match status" value="1"/>
</dbReference>
<comment type="subcellular location">
    <subcellularLocation>
        <location evidence="1">Membrane</location>
        <topology evidence="1">Single-pass membrane protein</topology>
    </subcellularLocation>
</comment>
<keyword evidence="16" id="KW-0325">Glycoprotein</keyword>
<dbReference type="Gene3D" id="3.80.10.10">
    <property type="entry name" value="Ribonuclease Inhibitor"/>
    <property type="match status" value="3"/>
</dbReference>
<dbReference type="InterPro" id="IPR001245">
    <property type="entry name" value="Ser-Thr/Tyr_kinase_cat_dom"/>
</dbReference>
<feature type="signal peptide" evidence="19">
    <location>
        <begin position="1"/>
        <end position="35"/>
    </location>
</feature>
<evidence type="ECO:0000256" key="10">
    <source>
        <dbReference type="ARBA" id="ARBA00022741"/>
    </source>
</evidence>
<dbReference type="PROSITE" id="PS00108">
    <property type="entry name" value="PROTEIN_KINASE_ST"/>
    <property type="match status" value="1"/>
</dbReference>
<dbReference type="InterPro" id="IPR011009">
    <property type="entry name" value="Kinase-like_dom_sf"/>
</dbReference>
<dbReference type="AlphaFoldDB" id="A0AAX6EDY5"/>
<evidence type="ECO:0000256" key="15">
    <source>
        <dbReference type="ARBA" id="ARBA00023170"/>
    </source>
</evidence>
<dbReference type="PANTHER" id="PTHR48006">
    <property type="entry name" value="LEUCINE-RICH REPEAT-CONTAINING PROTEIN DDB_G0281931-RELATED"/>
    <property type="match status" value="1"/>
</dbReference>
<keyword evidence="7 18" id="KW-0812">Transmembrane</keyword>
<dbReference type="Gene3D" id="1.10.510.10">
    <property type="entry name" value="Transferase(Phosphotransferase) domain 1"/>
    <property type="match status" value="1"/>
</dbReference>
<dbReference type="SUPFAM" id="SSF56112">
    <property type="entry name" value="Protein kinase-like (PK-like)"/>
    <property type="match status" value="1"/>
</dbReference>
<evidence type="ECO:0000256" key="12">
    <source>
        <dbReference type="ARBA" id="ARBA00022840"/>
    </source>
</evidence>
<sequence length="1044" mass="113983">MYSSSSSSSCPHKQKHHIVVSCFLLLFLYAERASAQATTDPSEVAALNSILGNWGVKASSDWNISGEPCSGAAIDSTDFDNGHVNPFIKCDCSYNNKSTCHITQLKVYAMDVVGVIPEELQNLTYLINLQLSQNYLTGPLPAFIGNFTAMQYLSIGINALSGNIPKELGKLHKLISLGMGTNNFSGSLPLEFGNMANLQQLYIDSAGVGGELPSTLSKLNNLETLWASDNNFTGKIPDFIGSWTNLKSLRFQGNSFQGPIPSSISKLIKLTDLRIGDITNGSSSLGFISTLTSLSTLFLRNSKISDTIPANFTPYTNLQKLDLSFNNITGALPDSLFNSSSLTSLFLGNNSLSGSLPTQKSESLTTIDLSYNQFSGTFPSWVSKNNLQLNLVANNFVLDSSNSSVLPPGLNCLQRDIPCYRNSPIYSTFAVNCGASTGITASDGNVYDADKTSLTAASYYVTDENRWGVSNVGTFAEASNASYVISNLAQVSNTLDPELFQTARMSPSSLRYYGLGLENGNYTIKLQFAELGYPDIRSWKSVGKRVFDIYIQGQLAKKDFDIRKEAGGTSFKTVVENFNAPVTNNFLEIHFFWAGKGTCCVPSQGYYGPSISAISASPKDFIPTVSNKPPTSSSSSKTGVIVGIVVAVGVSAFLASIAIFLWRQKKRRLNAADDEELSGMDVRPDTFSYAELRTATDDFNRANMLGEGGFGPVFKGKLSDGRLVAVKQLSVASHQGKRQFIAEIATISAVQHRNLVKLYGCCIEGEKRILVYEYLENKSLDQAIFGTSNLQIDWPTRFEICLGTARGLAYLHEESRIRIVHRDVKASNILLDVDLSPKISDFGLAKLYDDNKTHITTRVAGTIGYLAPEYAMRGHLTEKADVFGFGVVVLEVLSGRRNADTTLDEEKVYLLEWAWHLHENNRELELVDPSLSSYDQREAARLIGIALLCTQASPMLRPYMSRVVAMMTGDIEVSEVTVKPGYLTEYQIKDLSSNFNSSDFFSKSSASTSNSQDNIPLHVGMAGHRSPPTSSSQSLIHSFISEGR</sequence>
<evidence type="ECO:0000256" key="19">
    <source>
        <dbReference type="SAM" id="SignalP"/>
    </source>
</evidence>
<dbReference type="Gene3D" id="2.60.120.430">
    <property type="entry name" value="Galactose-binding lectin"/>
    <property type="match status" value="1"/>
</dbReference>
<dbReference type="InterPro" id="IPR001611">
    <property type="entry name" value="Leu-rich_rpt"/>
</dbReference>
<dbReference type="FunFam" id="3.80.10.10:FF:000298">
    <property type="entry name" value="Putative LRR receptor-like serine/threonine-protein kinase"/>
    <property type="match status" value="1"/>
</dbReference>
<dbReference type="InterPro" id="IPR032675">
    <property type="entry name" value="LRR_dom_sf"/>
</dbReference>
<keyword evidence="8 19" id="KW-0732">Signal</keyword>
<dbReference type="EMBL" id="JANAVB010037418">
    <property type="protein sequence ID" value="KAJ6802159.1"/>
    <property type="molecule type" value="Genomic_DNA"/>
</dbReference>
<evidence type="ECO:0000256" key="4">
    <source>
        <dbReference type="ARBA" id="ARBA00022553"/>
    </source>
</evidence>
<feature type="domain" description="Protein kinase" evidence="20">
    <location>
        <begin position="699"/>
        <end position="973"/>
    </location>
</feature>
<name>A0AAX6EDY5_IRIPA</name>
<dbReference type="InterPro" id="IPR008271">
    <property type="entry name" value="Ser/Thr_kinase_AS"/>
</dbReference>
<evidence type="ECO:0000256" key="14">
    <source>
        <dbReference type="ARBA" id="ARBA00023136"/>
    </source>
</evidence>
<feature type="region of interest" description="Disordered" evidence="17">
    <location>
        <begin position="1007"/>
        <end position="1044"/>
    </location>
</feature>
<dbReference type="SMART" id="SM00220">
    <property type="entry name" value="S_TKc"/>
    <property type="match status" value="1"/>
</dbReference>
<accession>A0AAX6EDY5</accession>
<dbReference type="PANTHER" id="PTHR48006:SF34">
    <property type="entry name" value="OS08G0203700 PROTEIN"/>
    <property type="match status" value="1"/>
</dbReference>
<gene>
    <name evidence="21" type="ORF">M6B38_193840</name>
</gene>
<evidence type="ECO:0000256" key="5">
    <source>
        <dbReference type="ARBA" id="ARBA00022614"/>
    </source>
</evidence>
<dbReference type="Proteomes" id="UP001140949">
    <property type="component" value="Unassembled WGS sequence"/>
</dbReference>
<reference evidence="21" key="1">
    <citation type="journal article" date="2023" name="GigaByte">
        <title>Genome assembly of the bearded iris, Iris pallida Lam.</title>
        <authorList>
            <person name="Bruccoleri R.E."/>
            <person name="Oakeley E.J."/>
            <person name="Faust A.M.E."/>
            <person name="Altorfer M."/>
            <person name="Dessus-Babus S."/>
            <person name="Burckhardt D."/>
            <person name="Oertli M."/>
            <person name="Naumann U."/>
            <person name="Petersen F."/>
            <person name="Wong J."/>
        </authorList>
    </citation>
    <scope>NUCLEOTIDE SEQUENCE</scope>
    <source>
        <strain evidence="21">GSM-AAB239-AS_SAM_17_03QT</strain>
    </source>
</reference>
<dbReference type="InterPro" id="IPR051824">
    <property type="entry name" value="LRR_Rcpt-Like_S/T_Kinase"/>
</dbReference>